<keyword evidence="1" id="KW-1133">Transmembrane helix</keyword>
<dbReference type="PATRIC" id="fig|1183438.3.peg.2544"/>
<dbReference type="SUPFAM" id="SSF141571">
    <property type="entry name" value="Pentapeptide repeat-like"/>
    <property type="match status" value="1"/>
</dbReference>
<dbReference type="Proteomes" id="UP000017396">
    <property type="component" value="Chromosome"/>
</dbReference>
<keyword evidence="4" id="KW-1185">Reference proteome</keyword>
<dbReference type="EMBL" id="CP003587">
    <property type="protein sequence ID" value="AGY58830.1"/>
    <property type="molecule type" value="Genomic_DNA"/>
</dbReference>
<dbReference type="eggNOG" id="COG1357">
    <property type="taxonomic scope" value="Bacteria"/>
</dbReference>
<dbReference type="AlphaFoldDB" id="U5QMG5"/>
<dbReference type="InterPro" id="IPR013099">
    <property type="entry name" value="K_chnl_dom"/>
</dbReference>
<dbReference type="Pfam" id="PF13576">
    <property type="entry name" value="Pentapeptide_3"/>
    <property type="match status" value="1"/>
</dbReference>
<dbReference type="GO" id="GO:0034220">
    <property type="term" value="P:monoatomic ion transmembrane transport"/>
    <property type="evidence" value="ECO:0007669"/>
    <property type="project" value="UniProtKB-KW"/>
</dbReference>
<reference evidence="3 4" key="1">
    <citation type="journal article" date="2013" name="PLoS ONE">
        <title>Cultivation and Complete Genome Sequencing of Gloeobacter kilaueensis sp. nov., from a Lava Cave in Kilauea Caldera, Hawai'i.</title>
        <authorList>
            <person name="Saw J.H."/>
            <person name="Schatz M."/>
            <person name="Brown M.V."/>
            <person name="Kunkel D.D."/>
            <person name="Foster J.S."/>
            <person name="Shick H."/>
            <person name="Christensen S."/>
            <person name="Hou S."/>
            <person name="Wan X."/>
            <person name="Donachie S.P."/>
        </authorList>
    </citation>
    <scope>NUCLEOTIDE SEQUENCE [LARGE SCALE GENOMIC DNA]</scope>
    <source>
        <strain evidence="4">JS</strain>
    </source>
</reference>
<proteinExistence type="predicted"/>
<evidence type="ECO:0000313" key="4">
    <source>
        <dbReference type="Proteomes" id="UP000017396"/>
    </source>
</evidence>
<protein>
    <submittedName>
        <fullName evidence="3">Potassium channel protein</fullName>
    </submittedName>
</protein>
<dbReference type="HOGENOM" id="CLU_054901_0_0_3"/>
<name>U5QMG5_GLOK1</name>
<keyword evidence="1" id="KW-0472">Membrane</keyword>
<keyword evidence="3" id="KW-0406">Ion transport</keyword>
<feature type="transmembrane region" description="Helical" evidence="1">
    <location>
        <begin position="264"/>
        <end position="287"/>
    </location>
</feature>
<keyword evidence="3" id="KW-0407">Ion channel</keyword>
<dbReference type="InterPro" id="IPR001646">
    <property type="entry name" value="5peptide_repeat"/>
</dbReference>
<dbReference type="KEGG" id="glj:GKIL_2584"/>
<dbReference type="SUPFAM" id="SSF81324">
    <property type="entry name" value="Voltage-gated potassium channels"/>
    <property type="match status" value="1"/>
</dbReference>
<dbReference type="OrthoDB" id="9810759at2"/>
<evidence type="ECO:0000256" key="1">
    <source>
        <dbReference type="SAM" id="Phobius"/>
    </source>
</evidence>
<dbReference type="Pfam" id="PF07885">
    <property type="entry name" value="Ion_trans_2"/>
    <property type="match status" value="1"/>
</dbReference>
<gene>
    <name evidence="3" type="ORF">GKIL_2584</name>
</gene>
<evidence type="ECO:0000259" key="2">
    <source>
        <dbReference type="Pfam" id="PF07885"/>
    </source>
</evidence>
<accession>U5QMG5</accession>
<dbReference type="Gene3D" id="1.10.287.70">
    <property type="match status" value="1"/>
</dbReference>
<feature type="domain" description="Potassium channel" evidence="2">
    <location>
        <begin position="214"/>
        <end position="291"/>
    </location>
</feature>
<dbReference type="Gene3D" id="2.160.20.80">
    <property type="entry name" value="E3 ubiquitin-protein ligase SopA"/>
    <property type="match status" value="1"/>
</dbReference>
<sequence length="292" mass="32614">MGSCDDCPLRGAGGSTSCYLLVPEEGKTNVRLADCLASLQQPNVSPLSGLFLRRVDLRGLVVSNKRIEGADLSGADLRGAVFNRVTLHDCLLNDADFENAVLQDVDFRGAKGLRGLLFYNAIALPIRLPDLDELELPCAYEQKQQWPKAEYVYRILKESYRTHGMNKYSGFCYEREMEMQRRQARGWEWLALTVLWLSCGYGERPERTVVSALLIILGFALAYTNLTLVGSAGDIHRDLAQALYFSVITFSTTGYGDIHPQGWAQVFAASEALVGSFTIALFVFVFCRRMTR</sequence>
<organism evidence="3 4">
    <name type="scientific">Gloeobacter kilaueensis (strain ATCC BAA-2537 / CCAP 1431/1 / ULC 316 / JS1)</name>
    <dbReference type="NCBI Taxonomy" id="1183438"/>
    <lineage>
        <taxon>Bacteria</taxon>
        <taxon>Bacillati</taxon>
        <taxon>Cyanobacteriota</taxon>
        <taxon>Cyanophyceae</taxon>
        <taxon>Gloeobacterales</taxon>
        <taxon>Gloeobacteraceae</taxon>
        <taxon>Gloeobacter</taxon>
    </lineage>
</organism>
<keyword evidence="1" id="KW-0812">Transmembrane</keyword>
<keyword evidence="3" id="KW-0813">Transport</keyword>
<evidence type="ECO:0000313" key="3">
    <source>
        <dbReference type="EMBL" id="AGY58830.1"/>
    </source>
</evidence>
<feature type="transmembrane region" description="Helical" evidence="1">
    <location>
        <begin position="209"/>
        <end position="230"/>
    </location>
</feature>
<dbReference type="RefSeq" id="WP_023174023.1">
    <property type="nucleotide sequence ID" value="NC_022600.1"/>
</dbReference>